<name>A0A1Z5JVG5_FISSO</name>
<dbReference type="EMBL" id="BDSP01000124">
    <property type="protein sequence ID" value="GAX18043.1"/>
    <property type="molecule type" value="Genomic_DNA"/>
</dbReference>
<comment type="caution">
    <text evidence="2">The sequence shown here is derived from an EMBL/GenBank/DDBJ whole genome shotgun (WGS) entry which is preliminary data.</text>
</comment>
<feature type="region of interest" description="Disordered" evidence="1">
    <location>
        <begin position="106"/>
        <end position="282"/>
    </location>
</feature>
<dbReference type="AlphaFoldDB" id="A0A1Z5JVG5"/>
<accession>A0A1Z5JVG5</accession>
<keyword evidence="3" id="KW-1185">Reference proteome</keyword>
<feature type="compositionally biased region" description="Basic and acidic residues" evidence="1">
    <location>
        <begin position="198"/>
        <end position="217"/>
    </location>
</feature>
<evidence type="ECO:0000313" key="3">
    <source>
        <dbReference type="Proteomes" id="UP000198406"/>
    </source>
</evidence>
<gene>
    <name evidence="2" type="ORF">FisN_25Hh017</name>
</gene>
<organism evidence="2 3">
    <name type="scientific">Fistulifera solaris</name>
    <name type="common">Oleaginous diatom</name>
    <dbReference type="NCBI Taxonomy" id="1519565"/>
    <lineage>
        <taxon>Eukaryota</taxon>
        <taxon>Sar</taxon>
        <taxon>Stramenopiles</taxon>
        <taxon>Ochrophyta</taxon>
        <taxon>Bacillariophyta</taxon>
        <taxon>Bacillariophyceae</taxon>
        <taxon>Bacillariophycidae</taxon>
        <taxon>Naviculales</taxon>
        <taxon>Naviculaceae</taxon>
        <taxon>Fistulifera</taxon>
    </lineage>
</organism>
<feature type="compositionally biased region" description="Basic and acidic residues" evidence="1">
    <location>
        <begin position="23"/>
        <end position="41"/>
    </location>
</feature>
<evidence type="ECO:0000256" key="1">
    <source>
        <dbReference type="SAM" id="MobiDB-lite"/>
    </source>
</evidence>
<feature type="region of interest" description="Disordered" evidence="1">
    <location>
        <begin position="1"/>
        <end position="73"/>
    </location>
</feature>
<evidence type="ECO:0000313" key="2">
    <source>
        <dbReference type="EMBL" id="GAX18043.1"/>
    </source>
</evidence>
<proteinExistence type="predicted"/>
<feature type="compositionally biased region" description="Polar residues" evidence="1">
    <location>
        <begin position="109"/>
        <end position="123"/>
    </location>
</feature>
<sequence length="322" mass="34374">MAEGRPPHPLFGGAGAKSMLAEAAKKMEQKRIENPTEDPRPSKQLAVVDGDSNENSARASRPPHPLMGGGGNASLNNEILAMAAKRNARVGGDLPAEEPVRKHIEDVLPSQSKPLNAPTSTLAEQVALMAARRHNRLHGGASQEETASPSEMKMRPIASEPLAPPPPKPVQVKPSATATTTAGDNAPTEPKKKAWFSKKPEEPIAKARDYSDKKDVPSRPPAFQQAQLRKADETPLSPTSPASPPTFAKAKLKPTGISLTGEKEDEEPPSEAPVVTESAPPMPVQRVVKEAVPAPPSQKIRTVTKTDPIFEVTEYKCVCVIL</sequence>
<dbReference type="InParanoid" id="A0A1Z5JVG5"/>
<dbReference type="Proteomes" id="UP000198406">
    <property type="component" value="Unassembled WGS sequence"/>
</dbReference>
<protein>
    <submittedName>
        <fullName evidence="2">Uncharacterized protein</fullName>
    </submittedName>
</protein>
<reference evidence="2 3" key="1">
    <citation type="journal article" date="2015" name="Plant Cell">
        <title>Oil accumulation by the oleaginous diatom Fistulifera solaris as revealed by the genome and transcriptome.</title>
        <authorList>
            <person name="Tanaka T."/>
            <person name="Maeda Y."/>
            <person name="Veluchamy A."/>
            <person name="Tanaka M."/>
            <person name="Abida H."/>
            <person name="Marechal E."/>
            <person name="Bowler C."/>
            <person name="Muto M."/>
            <person name="Sunaga Y."/>
            <person name="Tanaka M."/>
            <person name="Yoshino T."/>
            <person name="Taniguchi T."/>
            <person name="Fukuda Y."/>
            <person name="Nemoto M."/>
            <person name="Matsumoto M."/>
            <person name="Wong P.S."/>
            <person name="Aburatani S."/>
            <person name="Fujibuchi W."/>
        </authorList>
    </citation>
    <scope>NUCLEOTIDE SEQUENCE [LARGE SCALE GENOMIC DNA]</scope>
    <source>
        <strain evidence="2 3">JPCC DA0580</strain>
    </source>
</reference>